<reference evidence="1" key="1">
    <citation type="submission" date="2021-02" db="EMBL/GenBank/DDBJ databases">
        <authorList>
            <person name="Palmer J.M."/>
        </authorList>
    </citation>
    <scope>NUCLEOTIDE SEQUENCE</scope>
    <source>
        <strain evidence="1">SCRP734</strain>
    </source>
</reference>
<dbReference type="AlphaFoldDB" id="A0A8T1VFG8"/>
<sequence>MGHGDGSRNKSAALKLLCCQDRGYYRGVDDRSLCCLWMSDNGFALSRAAAVAIITAARQSFRRGGLQRDGGWLHCVHPTPAWGEPWTKAPALEQIHSLPFRCLVPLEDGIYCPRSFLARSREGYTY</sequence>
<gene>
    <name evidence="1" type="ORF">PHYPSEUDO_008010</name>
</gene>
<organism evidence="1 2">
    <name type="scientific">Phytophthora pseudosyringae</name>
    <dbReference type="NCBI Taxonomy" id="221518"/>
    <lineage>
        <taxon>Eukaryota</taxon>
        <taxon>Sar</taxon>
        <taxon>Stramenopiles</taxon>
        <taxon>Oomycota</taxon>
        <taxon>Peronosporomycetes</taxon>
        <taxon>Peronosporales</taxon>
        <taxon>Peronosporaceae</taxon>
        <taxon>Phytophthora</taxon>
    </lineage>
</organism>
<protein>
    <submittedName>
        <fullName evidence="1">Uncharacterized protein</fullName>
    </submittedName>
</protein>
<comment type="caution">
    <text evidence="1">The sequence shown here is derived from an EMBL/GenBank/DDBJ whole genome shotgun (WGS) entry which is preliminary data.</text>
</comment>
<proteinExistence type="predicted"/>
<keyword evidence="2" id="KW-1185">Reference proteome</keyword>
<name>A0A8T1VFG8_9STRA</name>
<dbReference type="Proteomes" id="UP000694044">
    <property type="component" value="Unassembled WGS sequence"/>
</dbReference>
<dbReference type="EMBL" id="JAGDFM010000321">
    <property type="protein sequence ID" value="KAG7379915.1"/>
    <property type="molecule type" value="Genomic_DNA"/>
</dbReference>
<evidence type="ECO:0000313" key="1">
    <source>
        <dbReference type="EMBL" id="KAG7379915.1"/>
    </source>
</evidence>
<accession>A0A8T1VFG8</accession>
<evidence type="ECO:0000313" key="2">
    <source>
        <dbReference type="Proteomes" id="UP000694044"/>
    </source>
</evidence>